<dbReference type="EMBL" id="JBHFEH010000006">
    <property type="protein sequence ID" value="KAL2056984.1"/>
    <property type="molecule type" value="Genomic_DNA"/>
</dbReference>
<protein>
    <submittedName>
        <fullName evidence="2">Uncharacterized protein</fullName>
    </submittedName>
</protein>
<dbReference type="Proteomes" id="UP001590951">
    <property type="component" value="Unassembled WGS sequence"/>
</dbReference>
<proteinExistence type="predicted"/>
<sequence>MPGIVSVFASAGVNTSKVAKIWSEFKLNYQEYVSNLFPSIKGLADTLGPDVLDRCCRNGQLLDDYTSKIEDYEGFVPDESLFVGDEDSESHESESAEDSS</sequence>
<keyword evidence="3" id="KW-1185">Reference proteome</keyword>
<name>A0ABR4BGM4_9LECA</name>
<evidence type="ECO:0000313" key="3">
    <source>
        <dbReference type="Proteomes" id="UP001590951"/>
    </source>
</evidence>
<gene>
    <name evidence="2" type="ORF">ABVK25_002723</name>
</gene>
<accession>A0ABR4BGM4</accession>
<reference evidence="2 3" key="1">
    <citation type="submission" date="2024-09" db="EMBL/GenBank/DDBJ databases">
        <title>Rethinking Asexuality: The Enigmatic Case of Functional Sexual Genes in Lepraria (Stereocaulaceae).</title>
        <authorList>
            <person name="Doellman M."/>
            <person name="Sun Y."/>
            <person name="Barcenas-Pena A."/>
            <person name="Lumbsch H.T."/>
            <person name="Grewe F."/>
        </authorList>
    </citation>
    <scope>NUCLEOTIDE SEQUENCE [LARGE SCALE GENOMIC DNA]</scope>
    <source>
        <strain evidence="2 3">Grewe 0041</strain>
    </source>
</reference>
<organism evidence="2 3">
    <name type="scientific">Lepraria finkii</name>
    <dbReference type="NCBI Taxonomy" id="1340010"/>
    <lineage>
        <taxon>Eukaryota</taxon>
        <taxon>Fungi</taxon>
        <taxon>Dikarya</taxon>
        <taxon>Ascomycota</taxon>
        <taxon>Pezizomycotina</taxon>
        <taxon>Lecanoromycetes</taxon>
        <taxon>OSLEUM clade</taxon>
        <taxon>Lecanoromycetidae</taxon>
        <taxon>Lecanorales</taxon>
        <taxon>Lecanorineae</taxon>
        <taxon>Stereocaulaceae</taxon>
        <taxon>Lepraria</taxon>
    </lineage>
</organism>
<comment type="caution">
    <text evidence="2">The sequence shown here is derived from an EMBL/GenBank/DDBJ whole genome shotgun (WGS) entry which is preliminary data.</text>
</comment>
<feature type="compositionally biased region" description="Acidic residues" evidence="1">
    <location>
        <begin position="84"/>
        <end position="100"/>
    </location>
</feature>
<evidence type="ECO:0000256" key="1">
    <source>
        <dbReference type="SAM" id="MobiDB-lite"/>
    </source>
</evidence>
<evidence type="ECO:0000313" key="2">
    <source>
        <dbReference type="EMBL" id="KAL2056984.1"/>
    </source>
</evidence>
<feature type="region of interest" description="Disordered" evidence="1">
    <location>
        <begin position="81"/>
        <end position="100"/>
    </location>
</feature>